<accession>A0A3L6NRY2</accession>
<proteinExistence type="predicted"/>
<dbReference type="SUPFAM" id="SSF57997">
    <property type="entry name" value="Tropomyosin"/>
    <property type="match status" value="1"/>
</dbReference>
<dbReference type="EMBL" id="MRCU01000004">
    <property type="protein sequence ID" value="RKK20598.1"/>
    <property type="molecule type" value="Genomic_DNA"/>
</dbReference>
<dbReference type="Proteomes" id="UP000270866">
    <property type="component" value="Chromosome 7"/>
</dbReference>
<gene>
    <name evidence="2" type="ORF">BFJ65_g7297</name>
</gene>
<feature type="region of interest" description="Disordered" evidence="1">
    <location>
        <begin position="344"/>
        <end position="365"/>
    </location>
</feature>
<dbReference type="AlphaFoldDB" id="A0A3L6NRY2"/>
<name>A0A3L6NRY2_FUSOX</name>
<protein>
    <submittedName>
        <fullName evidence="2">Uncharacterized protein</fullName>
    </submittedName>
</protein>
<organism evidence="2">
    <name type="scientific">Fusarium oxysporum f. sp. cepae</name>
    <dbReference type="NCBI Taxonomy" id="396571"/>
    <lineage>
        <taxon>Eukaryota</taxon>
        <taxon>Fungi</taxon>
        <taxon>Dikarya</taxon>
        <taxon>Ascomycota</taxon>
        <taxon>Pezizomycotina</taxon>
        <taxon>Sordariomycetes</taxon>
        <taxon>Hypocreomycetidae</taxon>
        <taxon>Hypocreales</taxon>
        <taxon>Nectriaceae</taxon>
        <taxon>Fusarium</taxon>
        <taxon>Fusarium oxysporum species complex</taxon>
    </lineage>
</organism>
<evidence type="ECO:0000256" key="1">
    <source>
        <dbReference type="SAM" id="MobiDB-lite"/>
    </source>
</evidence>
<comment type="caution">
    <text evidence="2">The sequence shown here is derived from an EMBL/GenBank/DDBJ whole genome shotgun (WGS) entry which is preliminary data.</text>
</comment>
<feature type="region of interest" description="Disordered" evidence="1">
    <location>
        <begin position="231"/>
        <end position="267"/>
    </location>
</feature>
<feature type="compositionally biased region" description="Basic and acidic residues" evidence="1">
    <location>
        <begin position="354"/>
        <end position="365"/>
    </location>
</feature>
<evidence type="ECO:0000313" key="2">
    <source>
        <dbReference type="EMBL" id="RKK20598.1"/>
    </source>
</evidence>
<reference evidence="2" key="1">
    <citation type="journal article" date="2018" name="Sci. Rep.">
        <title>Characterisation of pathogen-specific regions and novel effector candidates in Fusarium oxysporum f. sp. cepae.</title>
        <authorList>
            <person name="Armitage A.D."/>
            <person name="Taylor A."/>
            <person name="Sobczyk M.K."/>
            <person name="Baxter L."/>
            <person name="Greenfield B.P."/>
            <person name="Bates H.J."/>
            <person name="Wilson F."/>
            <person name="Jackson A.C."/>
            <person name="Ott S."/>
            <person name="Harrison R.J."/>
            <person name="Clarkson J.P."/>
        </authorList>
    </citation>
    <scope>NUCLEOTIDE SEQUENCE [LARGE SCALE GENOMIC DNA]</scope>
    <source>
        <strain evidence="2">FoC_Fus2</strain>
    </source>
</reference>
<feature type="compositionally biased region" description="Polar residues" evidence="1">
    <location>
        <begin position="236"/>
        <end position="246"/>
    </location>
</feature>
<sequence length="365" mass="41794">MEPIGAAYTLTAAQFARQVNQRGGNVAVRRAQVDCALASFEEAKKYMSKDGIEEVHKYLRTGEWVRDQTNAGSHLAYKRFVGSGGYKKTLYYPQFFVIQAIYTLNGRQIGDAVEQMYEELSRHWGKFIPSDKPFYPRLADPDQERLLIMGDYRWRDFQVGRQASNNTIHVAIPEAKGHAAALSDNNNTNNKQKVLDGYLRAAAQLSAKINPESQLKGRDREVQLLQDQLRDSQQRNAGLQRQVQEQTKLRRHAEHQTKMSQNRLKERQEQLQDMYHRYRESQMLLSKYEEKAKQVHRHISQSQSFSNRALEAASKTQSLLALGQQQSNKVLNLLSDPIEEFSAAAESSGLAVHDGQRTNKRAREN</sequence>